<organism evidence="4">
    <name type="scientific">Soboliphyme baturini</name>
    <dbReference type="NCBI Taxonomy" id="241478"/>
    <lineage>
        <taxon>Eukaryota</taxon>
        <taxon>Metazoa</taxon>
        <taxon>Ecdysozoa</taxon>
        <taxon>Nematoda</taxon>
        <taxon>Enoplea</taxon>
        <taxon>Dorylaimia</taxon>
        <taxon>Dioctophymatida</taxon>
        <taxon>Dioctophymatoidea</taxon>
        <taxon>Soboliphymatidae</taxon>
        <taxon>Soboliphyme</taxon>
    </lineage>
</organism>
<proteinExistence type="predicted"/>
<dbReference type="AlphaFoldDB" id="A0A183IWK8"/>
<dbReference type="Proteomes" id="UP000270296">
    <property type="component" value="Unassembled WGS sequence"/>
</dbReference>
<evidence type="ECO:0000313" key="4">
    <source>
        <dbReference type="WBParaSite" id="SBAD_0000830201-mRNA-1"/>
    </source>
</evidence>
<dbReference type="EMBL" id="UZAM01011155">
    <property type="protein sequence ID" value="VDP15022.1"/>
    <property type="molecule type" value="Genomic_DNA"/>
</dbReference>
<feature type="region of interest" description="Disordered" evidence="1">
    <location>
        <begin position="64"/>
        <end position="94"/>
    </location>
</feature>
<name>A0A183IWK8_9BILA</name>
<gene>
    <name evidence="2" type="ORF">SBAD_LOCUS8005</name>
</gene>
<evidence type="ECO:0000313" key="2">
    <source>
        <dbReference type="EMBL" id="VDP15022.1"/>
    </source>
</evidence>
<reference evidence="4" key="1">
    <citation type="submission" date="2016-06" db="UniProtKB">
        <authorList>
            <consortium name="WormBaseParasite"/>
        </authorList>
    </citation>
    <scope>IDENTIFICATION</scope>
</reference>
<sequence>MIRRASVFAAPLGASAATMPIGDGCRVPIFTSIIHHCQMMKLFPPPLHSAVKPAPAIDRLTAAVLSSQSPSRPAPVCGPAGRPSFPSLSQSSGP</sequence>
<evidence type="ECO:0000313" key="3">
    <source>
        <dbReference type="Proteomes" id="UP000270296"/>
    </source>
</evidence>
<reference evidence="2 3" key="2">
    <citation type="submission" date="2018-11" db="EMBL/GenBank/DDBJ databases">
        <authorList>
            <consortium name="Pathogen Informatics"/>
        </authorList>
    </citation>
    <scope>NUCLEOTIDE SEQUENCE [LARGE SCALE GENOMIC DNA]</scope>
</reference>
<evidence type="ECO:0000256" key="1">
    <source>
        <dbReference type="SAM" id="MobiDB-lite"/>
    </source>
</evidence>
<keyword evidence="3" id="KW-1185">Reference proteome</keyword>
<protein>
    <submittedName>
        <fullName evidence="4">Secreted protein</fullName>
    </submittedName>
</protein>
<dbReference type="WBParaSite" id="SBAD_0000830201-mRNA-1">
    <property type="protein sequence ID" value="SBAD_0000830201-mRNA-1"/>
    <property type="gene ID" value="SBAD_0000830201"/>
</dbReference>
<accession>A0A183IWK8</accession>